<sequence length="100" mass="11145">MLLAISRFSEPGPDFEAGARAVVEFWQQRDGCLSVELVRNLDEQSMWAIVSRWESVGAYRRSFGGYDAKVVLTPVLSRAIDEPSAYLAPEELGENLPRGL</sequence>
<dbReference type="SUPFAM" id="SSF54909">
    <property type="entry name" value="Dimeric alpha+beta barrel"/>
    <property type="match status" value="1"/>
</dbReference>
<dbReference type="GO" id="GO:0004497">
    <property type="term" value="F:monooxygenase activity"/>
    <property type="evidence" value="ECO:0007669"/>
    <property type="project" value="UniProtKB-KW"/>
</dbReference>
<keyword evidence="2" id="KW-0560">Oxidoreductase</keyword>
<protein>
    <submittedName>
        <fullName evidence="2">Antibiotic biosynthesis monooxygenase</fullName>
    </submittedName>
</protein>
<dbReference type="InterPro" id="IPR011008">
    <property type="entry name" value="Dimeric_a/b-barrel"/>
</dbReference>
<name>A0A553K461_9ACTN</name>
<proteinExistence type="predicted"/>
<dbReference type="RefSeq" id="WP_143936589.1">
    <property type="nucleotide sequence ID" value="NZ_VKKG01000001.1"/>
</dbReference>
<organism evidence="2 3">
    <name type="scientific">Tessaracoccus rhinocerotis</name>
    <dbReference type="NCBI Taxonomy" id="1689449"/>
    <lineage>
        <taxon>Bacteria</taxon>
        <taxon>Bacillati</taxon>
        <taxon>Actinomycetota</taxon>
        <taxon>Actinomycetes</taxon>
        <taxon>Propionibacteriales</taxon>
        <taxon>Propionibacteriaceae</taxon>
        <taxon>Tessaracoccus</taxon>
    </lineage>
</organism>
<evidence type="ECO:0000259" key="1">
    <source>
        <dbReference type="Pfam" id="PF03992"/>
    </source>
</evidence>
<feature type="domain" description="ABM" evidence="1">
    <location>
        <begin position="14"/>
        <end position="61"/>
    </location>
</feature>
<evidence type="ECO:0000313" key="2">
    <source>
        <dbReference type="EMBL" id="TRY19500.1"/>
    </source>
</evidence>
<comment type="caution">
    <text evidence="2">The sequence shown here is derived from an EMBL/GenBank/DDBJ whole genome shotgun (WGS) entry which is preliminary data.</text>
</comment>
<keyword evidence="3" id="KW-1185">Reference proteome</keyword>
<dbReference type="Proteomes" id="UP000317638">
    <property type="component" value="Unassembled WGS sequence"/>
</dbReference>
<dbReference type="EMBL" id="VKKG01000001">
    <property type="protein sequence ID" value="TRY19500.1"/>
    <property type="molecule type" value="Genomic_DNA"/>
</dbReference>
<dbReference type="AlphaFoldDB" id="A0A553K461"/>
<dbReference type="Pfam" id="PF03992">
    <property type="entry name" value="ABM"/>
    <property type="match status" value="1"/>
</dbReference>
<dbReference type="Gene3D" id="3.30.70.100">
    <property type="match status" value="1"/>
</dbReference>
<evidence type="ECO:0000313" key="3">
    <source>
        <dbReference type="Proteomes" id="UP000317638"/>
    </source>
</evidence>
<keyword evidence="2" id="KW-0503">Monooxygenase</keyword>
<dbReference type="OrthoDB" id="5193042at2"/>
<reference evidence="2 3" key="1">
    <citation type="submission" date="2019-07" db="EMBL/GenBank/DDBJ databases">
        <authorList>
            <person name="Zhou L.-Y."/>
        </authorList>
    </citation>
    <scope>NUCLEOTIDE SEQUENCE [LARGE SCALE GENOMIC DNA]</scope>
    <source>
        <strain evidence="2 3">YIM 101269</strain>
    </source>
</reference>
<gene>
    <name evidence="2" type="ORF">FOJ82_00925</name>
</gene>
<dbReference type="InterPro" id="IPR007138">
    <property type="entry name" value="ABM_dom"/>
</dbReference>
<accession>A0A553K461</accession>